<dbReference type="SUPFAM" id="SSF47384">
    <property type="entry name" value="Homodimeric domain of signal transducing histidine kinase"/>
    <property type="match status" value="1"/>
</dbReference>
<comment type="catalytic activity">
    <reaction evidence="1">
        <text>ATP + protein L-histidine = ADP + protein N-phospho-L-histidine.</text>
        <dbReference type="EC" id="2.7.13.3"/>
    </reaction>
</comment>
<keyword evidence="7 13" id="KW-0812">Transmembrane</keyword>
<keyword evidence="8 16" id="KW-0418">Kinase</keyword>
<dbReference type="PRINTS" id="PR00344">
    <property type="entry name" value="BCTRLSENSOR"/>
</dbReference>
<dbReference type="SMART" id="SM00387">
    <property type="entry name" value="HATPase_c"/>
    <property type="match status" value="1"/>
</dbReference>
<evidence type="ECO:0000313" key="16">
    <source>
        <dbReference type="EMBL" id="MBB4766649.1"/>
    </source>
</evidence>
<dbReference type="InterPro" id="IPR004358">
    <property type="entry name" value="Sig_transdc_His_kin-like_C"/>
</dbReference>
<keyword evidence="17" id="KW-1185">Reference proteome</keyword>
<evidence type="ECO:0000256" key="7">
    <source>
        <dbReference type="ARBA" id="ARBA00022692"/>
    </source>
</evidence>
<dbReference type="FunFam" id="3.30.565.10:FF:000006">
    <property type="entry name" value="Sensor histidine kinase WalK"/>
    <property type="match status" value="1"/>
</dbReference>
<organism evidence="16 17">
    <name type="scientific">Actinoplanes digitatis</name>
    <dbReference type="NCBI Taxonomy" id="1868"/>
    <lineage>
        <taxon>Bacteria</taxon>
        <taxon>Bacillati</taxon>
        <taxon>Actinomycetota</taxon>
        <taxon>Actinomycetes</taxon>
        <taxon>Micromonosporales</taxon>
        <taxon>Micromonosporaceae</taxon>
        <taxon>Actinoplanes</taxon>
    </lineage>
</organism>
<gene>
    <name evidence="16" type="ORF">BJ971_007205</name>
</gene>
<sequence>MSSSPPTEAPRRPAGWSPAGWPLRTRLIAIMVGLLVLLGLVVGVTAEIYLHKALYERVDEQLQEAGRRALGGPRPGEPGRNRPTQYWPNQIPPPGAQSGQIYVGLVPSDSGVQVAGGGIVQYRQTETASETSQWQFNEFAALPADAVDELATVPPDGNPVDVDLGGDLGDYRAIATVLDDGTQVVTALPLEETQGTLLSIAVVTGATVLVTLIVAGWAGAVIIRRNLKPLSRVAATATRVSELELDRGEVKLAQRVPAADTDPRTEVGQVGSALNRLLDHVGDALEARHASETQVRQFVADASHELRTPLAAIRGYAELSRRSRQPVPDEIAHVLRRVESQAQRMTALVEDLLLLARLDAGRPLAHEPVDLTMLVVDAVSDAHAAGPRHDWRLDLPEEPVTITGDGQRLQQVLANLLTNARTHTPEGTRVTVGVGRDDHAALLTVTDEGPGIPAELQPHIFERFARGDGSRSREAGSTGLGLSIVHAVVTAHGGTVSVHSAPGRTEFTVRLPATAVPQHPEHQYAGR</sequence>
<dbReference type="InterPro" id="IPR036890">
    <property type="entry name" value="HATPase_C_sf"/>
</dbReference>
<dbReference type="InterPro" id="IPR036097">
    <property type="entry name" value="HisK_dim/P_sf"/>
</dbReference>
<feature type="domain" description="HAMP" evidence="15">
    <location>
        <begin position="224"/>
        <end position="286"/>
    </location>
</feature>
<name>A0A7W7I5E5_9ACTN</name>
<dbReference type="InterPro" id="IPR050428">
    <property type="entry name" value="TCS_sensor_his_kinase"/>
</dbReference>
<evidence type="ECO:0000256" key="12">
    <source>
        <dbReference type="SAM" id="MobiDB-lite"/>
    </source>
</evidence>
<feature type="transmembrane region" description="Helical" evidence="13">
    <location>
        <begin position="197"/>
        <end position="223"/>
    </location>
</feature>
<dbReference type="Gene3D" id="6.10.340.10">
    <property type="match status" value="1"/>
</dbReference>
<evidence type="ECO:0000256" key="4">
    <source>
        <dbReference type="ARBA" id="ARBA00012438"/>
    </source>
</evidence>
<comment type="caution">
    <text evidence="16">The sequence shown here is derived from an EMBL/GenBank/DDBJ whole genome shotgun (WGS) entry which is preliminary data.</text>
</comment>
<dbReference type="SUPFAM" id="SSF55874">
    <property type="entry name" value="ATPase domain of HSP90 chaperone/DNA topoisomerase II/histidine kinase"/>
    <property type="match status" value="1"/>
</dbReference>
<dbReference type="PANTHER" id="PTHR45436:SF5">
    <property type="entry name" value="SENSOR HISTIDINE KINASE TRCS"/>
    <property type="match status" value="1"/>
</dbReference>
<dbReference type="PANTHER" id="PTHR45436">
    <property type="entry name" value="SENSOR HISTIDINE KINASE YKOH"/>
    <property type="match status" value="1"/>
</dbReference>
<dbReference type="Pfam" id="PF00512">
    <property type="entry name" value="HisKA"/>
    <property type="match status" value="1"/>
</dbReference>
<dbReference type="Gene3D" id="3.30.565.10">
    <property type="entry name" value="Histidine kinase-like ATPase, C-terminal domain"/>
    <property type="match status" value="1"/>
</dbReference>
<evidence type="ECO:0000259" key="15">
    <source>
        <dbReference type="PROSITE" id="PS50885"/>
    </source>
</evidence>
<dbReference type="CDD" id="cd00075">
    <property type="entry name" value="HATPase"/>
    <property type="match status" value="1"/>
</dbReference>
<evidence type="ECO:0000256" key="1">
    <source>
        <dbReference type="ARBA" id="ARBA00000085"/>
    </source>
</evidence>
<evidence type="ECO:0000259" key="14">
    <source>
        <dbReference type="PROSITE" id="PS50109"/>
    </source>
</evidence>
<keyword evidence="5" id="KW-0597">Phosphoprotein</keyword>
<dbReference type="AlphaFoldDB" id="A0A7W7I5E5"/>
<dbReference type="SMART" id="SM00304">
    <property type="entry name" value="HAMP"/>
    <property type="match status" value="1"/>
</dbReference>
<dbReference type="GO" id="GO:0005509">
    <property type="term" value="F:calcium ion binding"/>
    <property type="evidence" value="ECO:0007669"/>
    <property type="project" value="UniProtKB-ARBA"/>
</dbReference>
<dbReference type="FunFam" id="1.10.287.130:FF:000001">
    <property type="entry name" value="Two-component sensor histidine kinase"/>
    <property type="match status" value="1"/>
</dbReference>
<evidence type="ECO:0000256" key="6">
    <source>
        <dbReference type="ARBA" id="ARBA00022679"/>
    </source>
</evidence>
<keyword evidence="6 16" id="KW-0808">Transferase</keyword>
<accession>A0A7W7I5E5</accession>
<protein>
    <recommendedName>
        <fullName evidence="4">histidine kinase</fullName>
        <ecNumber evidence="4">2.7.13.3</ecNumber>
    </recommendedName>
</protein>
<evidence type="ECO:0000256" key="9">
    <source>
        <dbReference type="ARBA" id="ARBA00022989"/>
    </source>
</evidence>
<evidence type="ECO:0000256" key="8">
    <source>
        <dbReference type="ARBA" id="ARBA00022777"/>
    </source>
</evidence>
<evidence type="ECO:0000256" key="11">
    <source>
        <dbReference type="ARBA" id="ARBA00023136"/>
    </source>
</evidence>
<evidence type="ECO:0000313" key="17">
    <source>
        <dbReference type="Proteomes" id="UP000578112"/>
    </source>
</evidence>
<evidence type="ECO:0000256" key="5">
    <source>
        <dbReference type="ARBA" id="ARBA00022553"/>
    </source>
</evidence>
<dbReference type="InterPro" id="IPR003594">
    <property type="entry name" value="HATPase_dom"/>
</dbReference>
<dbReference type="EC" id="2.7.13.3" evidence="4"/>
<feature type="transmembrane region" description="Helical" evidence="13">
    <location>
        <begin position="27"/>
        <end position="50"/>
    </location>
</feature>
<evidence type="ECO:0000256" key="2">
    <source>
        <dbReference type="ARBA" id="ARBA00001968"/>
    </source>
</evidence>
<dbReference type="Pfam" id="PF02518">
    <property type="entry name" value="HATPase_c"/>
    <property type="match status" value="1"/>
</dbReference>
<dbReference type="PROSITE" id="PS50885">
    <property type="entry name" value="HAMP"/>
    <property type="match status" value="1"/>
</dbReference>
<feature type="region of interest" description="Disordered" evidence="12">
    <location>
        <begin position="67"/>
        <end position="93"/>
    </location>
</feature>
<dbReference type="CDD" id="cd00082">
    <property type="entry name" value="HisKA"/>
    <property type="match status" value="1"/>
</dbReference>
<keyword evidence="11 13" id="KW-0472">Membrane</keyword>
<evidence type="ECO:0000256" key="10">
    <source>
        <dbReference type="ARBA" id="ARBA00023012"/>
    </source>
</evidence>
<dbReference type="CDD" id="cd06225">
    <property type="entry name" value="HAMP"/>
    <property type="match status" value="1"/>
</dbReference>
<feature type="domain" description="Histidine kinase" evidence="14">
    <location>
        <begin position="301"/>
        <end position="515"/>
    </location>
</feature>
<keyword evidence="9 13" id="KW-1133">Transmembrane helix</keyword>
<dbReference type="Proteomes" id="UP000578112">
    <property type="component" value="Unassembled WGS sequence"/>
</dbReference>
<dbReference type="EMBL" id="JACHNH010000001">
    <property type="protein sequence ID" value="MBB4766649.1"/>
    <property type="molecule type" value="Genomic_DNA"/>
</dbReference>
<dbReference type="InterPro" id="IPR003661">
    <property type="entry name" value="HisK_dim/P_dom"/>
</dbReference>
<dbReference type="GO" id="GO:0005886">
    <property type="term" value="C:plasma membrane"/>
    <property type="evidence" value="ECO:0007669"/>
    <property type="project" value="UniProtKB-SubCell"/>
</dbReference>
<evidence type="ECO:0000256" key="3">
    <source>
        <dbReference type="ARBA" id="ARBA00004236"/>
    </source>
</evidence>
<dbReference type="InterPro" id="IPR003660">
    <property type="entry name" value="HAMP_dom"/>
</dbReference>
<proteinExistence type="predicted"/>
<dbReference type="GO" id="GO:0000155">
    <property type="term" value="F:phosphorelay sensor kinase activity"/>
    <property type="evidence" value="ECO:0007669"/>
    <property type="project" value="InterPro"/>
</dbReference>
<comment type="subcellular location">
    <subcellularLocation>
        <location evidence="3">Cell membrane</location>
    </subcellularLocation>
</comment>
<dbReference type="Gene3D" id="1.10.287.130">
    <property type="match status" value="1"/>
</dbReference>
<dbReference type="PROSITE" id="PS50109">
    <property type="entry name" value="HIS_KIN"/>
    <property type="match status" value="1"/>
</dbReference>
<dbReference type="SMART" id="SM00388">
    <property type="entry name" value="HisKA"/>
    <property type="match status" value="1"/>
</dbReference>
<reference evidence="16 17" key="1">
    <citation type="submission" date="2020-08" db="EMBL/GenBank/DDBJ databases">
        <title>Sequencing the genomes of 1000 actinobacteria strains.</title>
        <authorList>
            <person name="Klenk H.-P."/>
        </authorList>
    </citation>
    <scope>NUCLEOTIDE SEQUENCE [LARGE SCALE GENOMIC DNA]</scope>
    <source>
        <strain evidence="16 17">DSM 43149</strain>
    </source>
</reference>
<evidence type="ECO:0000256" key="13">
    <source>
        <dbReference type="SAM" id="Phobius"/>
    </source>
</evidence>
<keyword evidence="10" id="KW-0902">Two-component regulatory system</keyword>
<comment type="cofactor">
    <cofactor evidence="2">
        <name>a divalent metal cation</name>
        <dbReference type="ChEBI" id="CHEBI:60240"/>
    </cofactor>
</comment>
<dbReference type="RefSeq" id="WP_184997761.1">
    <property type="nucleotide sequence ID" value="NZ_BOMK01000046.1"/>
</dbReference>
<dbReference type="InterPro" id="IPR005467">
    <property type="entry name" value="His_kinase_dom"/>
</dbReference>